<evidence type="ECO:0000259" key="4">
    <source>
        <dbReference type="Pfam" id="PF06588"/>
    </source>
</evidence>
<dbReference type="InterPro" id="IPR008979">
    <property type="entry name" value="Galactose-bd-like_sf"/>
</dbReference>
<keyword evidence="6" id="KW-1185">Reference proteome</keyword>
<dbReference type="SUPFAM" id="SSF49785">
    <property type="entry name" value="Galactose-binding domain-like"/>
    <property type="match status" value="1"/>
</dbReference>
<feature type="domain" description="Muskelin N-terminal" evidence="4">
    <location>
        <begin position="9"/>
        <end position="203"/>
    </location>
</feature>
<evidence type="ECO:0000256" key="1">
    <source>
        <dbReference type="ARBA" id="ARBA00022441"/>
    </source>
</evidence>
<protein>
    <recommendedName>
        <fullName evidence="4">Muskelin N-terminal domain-containing protein</fullName>
    </recommendedName>
</protein>
<organism evidence="5 6">
    <name type="scientific">Daedalea quercina L-15889</name>
    <dbReference type="NCBI Taxonomy" id="1314783"/>
    <lineage>
        <taxon>Eukaryota</taxon>
        <taxon>Fungi</taxon>
        <taxon>Dikarya</taxon>
        <taxon>Basidiomycota</taxon>
        <taxon>Agaricomycotina</taxon>
        <taxon>Agaricomycetes</taxon>
        <taxon>Polyporales</taxon>
        <taxon>Fomitopsis</taxon>
    </lineage>
</organism>
<dbReference type="EMBL" id="KV429044">
    <property type="protein sequence ID" value="KZT71745.1"/>
    <property type="molecule type" value="Genomic_DNA"/>
</dbReference>
<dbReference type="PANTHER" id="PTHR15526">
    <property type="entry name" value="MUSKELIN"/>
    <property type="match status" value="1"/>
</dbReference>
<feature type="compositionally biased region" description="Low complexity" evidence="3">
    <location>
        <begin position="354"/>
        <end position="373"/>
    </location>
</feature>
<dbReference type="PANTHER" id="PTHR15526:SF5">
    <property type="entry name" value="MUSKELIN"/>
    <property type="match status" value="1"/>
</dbReference>
<dbReference type="AlphaFoldDB" id="A0A165SAU3"/>
<dbReference type="InterPro" id="IPR010565">
    <property type="entry name" value="Muskelin_N"/>
</dbReference>
<reference evidence="5 6" key="1">
    <citation type="journal article" date="2016" name="Mol. Biol. Evol.">
        <title>Comparative Genomics of Early-Diverging Mushroom-Forming Fungi Provides Insights into the Origins of Lignocellulose Decay Capabilities.</title>
        <authorList>
            <person name="Nagy L.G."/>
            <person name="Riley R."/>
            <person name="Tritt A."/>
            <person name="Adam C."/>
            <person name="Daum C."/>
            <person name="Floudas D."/>
            <person name="Sun H."/>
            <person name="Yadav J.S."/>
            <person name="Pangilinan J."/>
            <person name="Larsson K.H."/>
            <person name="Matsuura K."/>
            <person name="Barry K."/>
            <person name="Labutti K."/>
            <person name="Kuo R."/>
            <person name="Ohm R.A."/>
            <person name="Bhattacharya S.S."/>
            <person name="Shirouzu T."/>
            <person name="Yoshinaga Y."/>
            <person name="Martin F.M."/>
            <person name="Grigoriev I.V."/>
            <person name="Hibbett D.S."/>
        </authorList>
    </citation>
    <scope>NUCLEOTIDE SEQUENCE [LARGE SCALE GENOMIC DNA]</scope>
    <source>
        <strain evidence="5 6">L-15889</strain>
    </source>
</reference>
<dbReference type="Gene3D" id="2.120.10.80">
    <property type="entry name" value="Kelch-type beta propeller"/>
    <property type="match status" value="2"/>
</dbReference>
<dbReference type="Pfam" id="PF06588">
    <property type="entry name" value="Muskelin_N"/>
    <property type="match status" value="1"/>
</dbReference>
<keyword evidence="2" id="KW-0677">Repeat</keyword>
<dbReference type="InterPro" id="IPR015915">
    <property type="entry name" value="Kelch-typ_b-propeller"/>
</dbReference>
<name>A0A165SAU3_9APHY</name>
<accession>A0A165SAU3</accession>
<keyword evidence="1" id="KW-0880">Kelch repeat</keyword>
<dbReference type="SUPFAM" id="SSF50965">
    <property type="entry name" value="Galactose oxidase, central domain"/>
    <property type="match status" value="1"/>
</dbReference>
<dbReference type="Gene3D" id="2.60.120.260">
    <property type="entry name" value="Galactose-binding domain-like"/>
    <property type="match status" value="1"/>
</dbReference>
<dbReference type="Proteomes" id="UP000076727">
    <property type="component" value="Unassembled WGS sequence"/>
</dbReference>
<gene>
    <name evidence="5" type="ORF">DAEQUDRAFT_776737</name>
</gene>
<dbReference type="Pfam" id="PF24681">
    <property type="entry name" value="Kelch_KLHDC2_KLHL20_DRC7"/>
    <property type="match status" value="1"/>
</dbReference>
<dbReference type="OrthoDB" id="10052615at2759"/>
<evidence type="ECO:0000313" key="5">
    <source>
        <dbReference type="EMBL" id="KZT71745.1"/>
    </source>
</evidence>
<dbReference type="InterPro" id="IPR011043">
    <property type="entry name" value="Gal_Oxase/kelch_b-propeller"/>
</dbReference>
<dbReference type="STRING" id="1314783.A0A165SAU3"/>
<evidence type="ECO:0000313" key="6">
    <source>
        <dbReference type="Proteomes" id="UP000076727"/>
    </source>
</evidence>
<feature type="region of interest" description="Disordered" evidence="3">
    <location>
        <begin position="345"/>
        <end position="382"/>
    </location>
</feature>
<evidence type="ECO:0000256" key="2">
    <source>
        <dbReference type="ARBA" id="ARBA00022737"/>
    </source>
</evidence>
<dbReference type="GO" id="GO:0005737">
    <property type="term" value="C:cytoplasm"/>
    <property type="evidence" value="ECO:0007669"/>
    <property type="project" value="TreeGrafter"/>
</dbReference>
<evidence type="ECO:0000256" key="3">
    <source>
        <dbReference type="SAM" id="MobiDB-lite"/>
    </source>
</evidence>
<sequence>MDEPPTVPLRYHIAGCSEHSGKYAPENILEDNPLDQTSRWSGAYLSPNVKQWMLLRLQEVVVLKSITFGKFHKPHPCNMKEFKVYVGLSEDNMAEVLHAALRNDSVKETFTIRHSNNAGICFPTRYVKVVPLSAHGQSFHTSIWHIALAGIIDPNLVEKVRARHNEYRETSVLRYVLKHLRQRRFLTPFANILSRSGLQLEHPIVSSMYENLVLNGQWAASEDTVHQAASASLFNAYRFSCQPHAQWTQLHGTDADGDVPRRRGGHAMCMDEQNGLLYLFGGWDGQQNLDDLWVYDVHRDTWRMLSMATSREKNGPGPRACHKMVFDAKTGAIYVLGRLGEGDALEPTGTRGDGNAAAATPASSTSPRSSGNATTSSAETARQGNVTPLPWTAYCSEFHRYHTRGLDEGKWDLLSFDTSASGGPPLVFDHQMVMDCEAQTIYVSGGRVVDGDWEVSKYSGLYAYDIRTGLWQMLHAIWSVSPQTYPLACTDLLPGHSMVLEPESRTLLIFAGQRDERYLSDMFAYHIPTGTVTELFPNFTTAGGPDPCFTQRAVIDPTLREIYLFCGLTRSQPGSLTVLETESPYWIYRYERPDQPGTWSTIPSVDLSHITESDVGGPQARYAHQVVYDASAKVVYMHGGNNGIIKDDGSGGPHVEGDVGRGRPVMDGADATKENRLDDFWKMALKRPPVEDIVRKAIYEIRQQQFRELCEDVPAVKALAFLQAEVSSVVDHSNAEEAEAFRNLLAHLLSLPPDGTPAIISTDQEKDAPMRSPNGTPIPRQDEGMADTTRVEQPVPSRVAVTYAEDPLEEAKYGGSHPSPARFKQRTQVFERLLVFVNADAKQPNRSLVDVINADGAE</sequence>
<proteinExistence type="predicted"/>
<feature type="region of interest" description="Disordered" evidence="3">
    <location>
        <begin position="764"/>
        <end position="791"/>
    </location>
</feature>
<dbReference type="InterPro" id="IPR052456">
    <property type="entry name" value="CTLH_complex_component"/>
</dbReference>